<proteinExistence type="predicted"/>
<dbReference type="InterPro" id="IPR029044">
    <property type="entry name" value="Nucleotide-diphossugar_trans"/>
</dbReference>
<dbReference type="RefSeq" id="WP_264880544.1">
    <property type="nucleotide sequence ID" value="NZ_JAPDOB010000001.1"/>
</dbReference>
<protein>
    <submittedName>
        <fullName evidence="2">Glycosyltransferase family 2 protein</fullName>
    </submittedName>
</protein>
<accession>A0ABT3JCA2</accession>
<dbReference type="Proteomes" id="UP001526246">
    <property type="component" value="Unassembled WGS sequence"/>
</dbReference>
<name>A0ABT3JCA2_9SPHN</name>
<sequence>MLWTLRRERRSGHYQLFSPAVGGAVVLVPMVEEGADSGGLARTLHSIEKAAPGNEPIMLARDNEGRPLVANPDRLAKLGQHDSIWVCPMAPGDELAADALVQYAQAIAQSRDIDVFYADDDLLDTSGRRHQPHLKPDWNPELFRHHDYLTGACVLRISPEALNSLPAGNWAEALVRAKIGGTVTPLHVPSILHHRRHRPAPRVPAGAAEFELHRAPAVSLIVPTRNHAELLRTCLEGVERTRYAERQTIVVDNGSDDDETIAVLKTFEKAGGLVLRRPGPFNFSSLNNAAVREARGDFLCFLNNDIEVLSPDWLAIMVAQAQRADVGAVGARLLYPDHTIQHAGVVIGMGGGAGHAHRFQRATDPGYFDRASLPQQVSAVTAACLVVARDKFIAVGGFDERMFPVAFNDVDLCLRLNERGWQSFYEPRATLIHHESKSRGKDSAKGNRDRFARELAALKQRWLTEERADPFHHPYLSRFSEQFVLDV</sequence>
<keyword evidence="3" id="KW-1185">Reference proteome</keyword>
<comment type="caution">
    <text evidence="2">The sequence shown here is derived from an EMBL/GenBank/DDBJ whole genome shotgun (WGS) entry which is preliminary data.</text>
</comment>
<feature type="domain" description="Glycosyltransferase 2-like" evidence="1">
    <location>
        <begin position="219"/>
        <end position="339"/>
    </location>
</feature>
<dbReference type="Pfam" id="PF00535">
    <property type="entry name" value="Glycos_transf_2"/>
    <property type="match status" value="1"/>
</dbReference>
<organism evidence="2 3">
    <name type="scientific">Sphingomonas arvum</name>
    <dbReference type="NCBI Taxonomy" id="2992113"/>
    <lineage>
        <taxon>Bacteria</taxon>
        <taxon>Pseudomonadati</taxon>
        <taxon>Pseudomonadota</taxon>
        <taxon>Alphaproteobacteria</taxon>
        <taxon>Sphingomonadales</taxon>
        <taxon>Sphingomonadaceae</taxon>
        <taxon>Sphingomonas</taxon>
    </lineage>
</organism>
<dbReference type="EMBL" id="JAPDOB010000001">
    <property type="protein sequence ID" value="MCW3796666.1"/>
    <property type="molecule type" value="Genomic_DNA"/>
</dbReference>
<evidence type="ECO:0000313" key="2">
    <source>
        <dbReference type="EMBL" id="MCW3796666.1"/>
    </source>
</evidence>
<gene>
    <name evidence="2" type="ORF">OMW55_02425</name>
</gene>
<dbReference type="PANTHER" id="PTHR43179:SF7">
    <property type="entry name" value="RHAMNOSYLTRANSFERASE WBBL"/>
    <property type="match status" value="1"/>
</dbReference>
<dbReference type="SUPFAM" id="SSF53448">
    <property type="entry name" value="Nucleotide-diphospho-sugar transferases"/>
    <property type="match status" value="1"/>
</dbReference>
<dbReference type="Gene3D" id="3.90.550.10">
    <property type="entry name" value="Spore Coat Polysaccharide Biosynthesis Protein SpsA, Chain A"/>
    <property type="match status" value="1"/>
</dbReference>
<evidence type="ECO:0000259" key="1">
    <source>
        <dbReference type="Pfam" id="PF00535"/>
    </source>
</evidence>
<evidence type="ECO:0000313" key="3">
    <source>
        <dbReference type="Proteomes" id="UP001526246"/>
    </source>
</evidence>
<dbReference type="PANTHER" id="PTHR43179">
    <property type="entry name" value="RHAMNOSYLTRANSFERASE WBBL"/>
    <property type="match status" value="1"/>
</dbReference>
<dbReference type="CDD" id="cd04186">
    <property type="entry name" value="GT_2_like_c"/>
    <property type="match status" value="1"/>
</dbReference>
<dbReference type="InterPro" id="IPR001173">
    <property type="entry name" value="Glyco_trans_2-like"/>
</dbReference>
<reference evidence="2 3" key="1">
    <citation type="submission" date="2022-10" db="EMBL/GenBank/DDBJ databases">
        <title>Sphingomonas sp.</title>
        <authorList>
            <person name="Jin C."/>
        </authorList>
    </citation>
    <scope>NUCLEOTIDE SEQUENCE [LARGE SCALE GENOMIC DNA]</scope>
    <source>
        <strain evidence="2 3">BN140010</strain>
    </source>
</reference>